<dbReference type="Gene3D" id="1.50.40.10">
    <property type="entry name" value="Mitochondrial carrier domain"/>
    <property type="match status" value="1"/>
</dbReference>
<comment type="function">
    <text evidence="1">Mitochondrial transporter that mediates uptake of thiamine pyrophosphate (ThPP) into mitochondria.</text>
</comment>
<keyword evidence="9" id="KW-0999">Mitochondrion inner membrane</keyword>
<keyword evidence="13 14" id="KW-0472">Membrane</keyword>
<feature type="region of interest" description="Disordered" evidence="15">
    <location>
        <begin position="346"/>
        <end position="365"/>
    </location>
</feature>
<feature type="region of interest" description="Disordered" evidence="15">
    <location>
        <begin position="280"/>
        <end position="317"/>
    </location>
</feature>
<keyword evidence="10" id="KW-0106">Calcium</keyword>
<feature type="domain" description="EF-hand" evidence="16">
    <location>
        <begin position="148"/>
        <end position="183"/>
    </location>
</feature>
<dbReference type="SUPFAM" id="SSF103506">
    <property type="entry name" value="Mitochondrial carrier"/>
    <property type="match status" value="1"/>
</dbReference>
<dbReference type="PRINTS" id="PR00926">
    <property type="entry name" value="MITOCARRIER"/>
</dbReference>
<dbReference type="InterPro" id="IPR018247">
    <property type="entry name" value="EF_Hand_1_Ca_BS"/>
</dbReference>
<dbReference type="Pfam" id="PF13499">
    <property type="entry name" value="EF-hand_7"/>
    <property type="match status" value="1"/>
</dbReference>
<evidence type="ECO:0000256" key="2">
    <source>
        <dbReference type="ARBA" id="ARBA00004448"/>
    </source>
</evidence>
<dbReference type="Gene3D" id="1.10.238.10">
    <property type="entry name" value="EF-hand"/>
    <property type="match status" value="1"/>
</dbReference>
<dbReference type="OrthoDB" id="270584at2759"/>
<keyword evidence="11" id="KW-1133">Transmembrane helix</keyword>
<dbReference type="GO" id="GO:0005509">
    <property type="term" value="F:calcium ion binding"/>
    <property type="evidence" value="ECO:0007669"/>
    <property type="project" value="InterPro"/>
</dbReference>
<evidence type="ECO:0000256" key="13">
    <source>
        <dbReference type="ARBA" id="ARBA00023136"/>
    </source>
</evidence>
<dbReference type="Pfam" id="PF00153">
    <property type="entry name" value="Mito_carr"/>
    <property type="match status" value="3"/>
</dbReference>
<dbReference type="SUPFAM" id="SSF47473">
    <property type="entry name" value="EF-hand"/>
    <property type="match status" value="1"/>
</dbReference>
<keyword evidence="18" id="KW-1185">Reference proteome</keyword>
<accession>A0A086TFZ3</accession>
<dbReference type="STRING" id="857340.A0A086TFZ3"/>
<dbReference type="InterPro" id="IPR023395">
    <property type="entry name" value="MCP_dom_sf"/>
</dbReference>
<gene>
    <name evidence="17" type="ORF">ACRE_007860</name>
</gene>
<evidence type="ECO:0000256" key="7">
    <source>
        <dbReference type="ARBA" id="ARBA00022723"/>
    </source>
</evidence>
<evidence type="ECO:0000256" key="8">
    <source>
        <dbReference type="ARBA" id="ARBA00022737"/>
    </source>
</evidence>
<dbReference type="GO" id="GO:0055085">
    <property type="term" value="P:transmembrane transport"/>
    <property type="evidence" value="ECO:0007669"/>
    <property type="project" value="InterPro"/>
</dbReference>
<dbReference type="InterPro" id="IPR002048">
    <property type="entry name" value="EF_hand_dom"/>
</dbReference>
<dbReference type="Proteomes" id="UP000029964">
    <property type="component" value="Unassembled WGS sequence"/>
</dbReference>
<dbReference type="InterPro" id="IPR002067">
    <property type="entry name" value="MCP"/>
</dbReference>
<evidence type="ECO:0000256" key="3">
    <source>
        <dbReference type="ARBA" id="ARBA00006375"/>
    </source>
</evidence>
<dbReference type="HOGENOM" id="CLU_015166_2_2_1"/>
<dbReference type="PANTHER" id="PTHR24089">
    <property type="entry name" value="SOLUTE CARRIER FAMILY 25"/>
    <property type="match status" value="1"/>
</dbReference>
<feature type="repeat" description="Solcar" evidence="14">
    <location>
        <begin position="605"/>
        <end position="694"/>
    </location>
</feature>
<dbReference type="PROSITE" id="PS50222">
    <property type="entry name" value="EF_HAND_2"/>
    <property type="match status" value="2"/>
</dbReference>
<dbReference type="InterPro" id="IPR011992">
    <property type="entry name" value="EF-hand-dom_pair"/>
</dbReference>
<name>A0A086TFZ3_HAPC1</name>
<keyword evidence="5" id="KW-0813">Transport</keyword>
<evidence type="ECO:0000313" key="18">
    <source>
        <dbReference type="Proteomes" id="UP000029964"/>
    </source>
</evidence>
<dbReference type="SMART" id="SM00054">
    <property type="entry name" value="EFh"/>
    <property type="match status" value="3"/>
</dbReference>
<organism evidence="17 18">
    <name type="scientific">Hapsidospora chrysogenum (strain ATCC 11550 / CBS 779.69 / DSM 880 / IAM 14645 / JCM 23072 / IMI 49137)</name>
    <name type="common">Acremonium chrysogenum</name>
    <dbReference type="NCBI Taxonomy" id="857340"/>
    <lineage>
        <taxon>Eukaryota</taxon>
        <taxon>Fungi</taxon>
        <taxon>Dikarya</taxon>
        <taxon>Ascomycota</taxon>
        <taxon>Pezizomycotina</taxon>
        <taxon>Sordariomycetes</taxon>
        <taxon>Hypocreomycetidae</taxon>
        <taxon>Hypocreales</taxon>
        <taxon>Bionectriaceae</taxon>
        <taxon>Hapsidospora</taxon>
    </lineage>
</organism>
<comment type="subcellular location">
    <subcellularLocation>
        <location evidence="2">Mitochondrion inner membrane</location>
        <topology evidence="2">Multi-pass membrane protein</topology>
    </subcellularLocation>
</comment>
<dbReference type="GO" id="GO:0005743">
    <property type="term" value="C:mitochondrial inner membrane"/>
    <property type="evidence" value="ECO:0007669"/>
    <property type="project" value="UniProtKB-SubCell"/>
</dbReference>
<evidence type="ECO:0000256" key="10">
    <source>
        <dbReference type="ARBA" id="ARBA00022837"/>
    </source>
</evidence>
<reference evidence="18" key="1">
    <citation type="journal article" date="2014" name="Genome Announc.">
        <title>Genome sequence and annotation of Acremonium chrysogenum, producer of the beta-lactam antibiotic cephalosporin C.</title>
        <authorList>
            <person name="Terfehr D."/>
            <person name="Dahlmann T.A."/>
            <person name="Specht T."/>
            <person name="Zadra I."/>
            <person name="Kuernsteiner H."/>
            <person name="Kueck U."/>
        </authorList>
    </citation>
    <scope>NUCLEOTIDE SEQUENCE [LARGE SCALE GENOMIC DNA]</scope>
    <source>
        <strain evidence="18">ATCC 11550 / CBS 779.69 / DSM 880 / IAM 14645 / JCM 23072 / IMI 49137</strain>
    </source>
</reference>
<keyword evidence="8" id="KW-0677">Repeat</keyword>
<keyword evidence="6 14" id="KW-0812">Transmembrane</keyword>
<dbReference type="FunFam" id="1.50.40.10:FF:000016">
    <property type="entry name" value="Solute carrier family 25 member 23"/>
    <property type="match status" value="1"/>
</dbReference>
<dbReference type="EMBL" id="JPKY01000004">
    <property type="protein sequence ID" value="KFH48275.1"/>
    <property type="molecule type" value="Genomic_DNA"/>
</dbReference>
<keyword evidence="7" id="KW-0479">Metal-binding</keyword>
<proteinExistence type="inferred from homology"/>
<comment type="caution">
    <text evidence="17">The sequence shown here is derived from an EMBL/GenBank/DDBJ whole genome shotgun (WGS) entry which is preliminary data.</text>
</comment>
<dbReference type="PROSITE" id="PS00018">
    <property type="entry name" value="EF_HAND_1"/>
    <property type="match status" value="2"/>
</dbReference>
<evidence type="ECO:0000256" key="15">
    <source>
        <dbReference type="SAM" id="MobiDB-lite"/>
    </source>
</evidence>
<evidence type="ECO:0000259" key="16">
    <source>
        <dbReference type="PROSITE" id="PS50222"/>
    </source>
</evidence>
<keyword evidence="12" id="KW-0496">Mitochondrion</keyword>
<evidence type="ECO:0000256" key="6">
    <source>
        <dbReference type="ARBA" id="ARBA00022692"/>
    </source>
</evidence>
<feature type="repeat" description="Solcar" evidence="14">
    <location>
        <begin position="498"/>
        <end position="587"/>
    </location>
</feature>
<evidence type="ECO:0000256" key="4">
    <source>
        <dbReference type="ARBA" id="ARBA00021935"/>
    </source>
</evidence>
<feature type="domain" description="EF-hand" evidence="16">
    <location>
        <begin position="112"/>
        <end position="147"/>
    </location>
</feature>
<sequence>MSSSKLVAEVEKGLKESQNQRDARVEQLWARLSPGGVKELDLKALQKGFRRIDHPMKNADDMLKKILKEVDTSGDGKIQYEGMVCCEPAHERNERILTHPLRPTEFRTFVQRAERQLHDLFLSIDKDGNGKLDKKELQAAFRSAGLTVSNRRLTEFFKDMDGNNDGYITFNEWRYVENIPVFIPAPVFTCGVIGGGGFSLRQRHVPGDFLLFMPARDYESQLRAVLSFYYSVVNVTPEGDSIVSEETLEGLGTARSFRSLLQSLFGSLLRVAFPFGYTTPAPEPPPSEVPAPTRARADSGLDGVSRSRHAAGGAAAGATPQLAAASAEVSHQQDLETVADVVAQDAAGHGTGTGDSRQRSSTATAAVNTEKKFTLTLFVPDPGYFLAGAIAGGVSRTATAPLDRLKVYLLVNTSTQTAETAVGSLKQGRLVSAAKNASRPIRDAVREIFRLGGVRGFFAGNGLNVAKIMPETAIKFGSYEAAKRAFANFEGHADPTRISSYSKFTAGGVAGMVAQFSVYPLDTLKFRLQCETVEGGLTGSALLRQTALKMYADGGLRACYRGVTMGLVGMFPYSAIDMGMFELLKKTYRTYYAKYMCIHEDDANPGNMVTGAIGATSGAIGATVVYPLNVVRTRLQTQGTSMHSATYTGIWDVTQKTIQREGFRGLYKGLTPNLLKVAPALSITWVTYENSKRLLGLT</sequence>
<evidence type="ECO:0000313" key="17">
    <source>
        <dbReference type="EMBL" id="KFH48275.1"/>
    </source>
</evidence>
<evidence type="ECO:0000256" key="1">
    <source>
        <dbReference type="ARBA" id="ARBA00002238"/>
    </source>
</evidence>
<evidence type="ECO:0000256" key="12">
    <source>
        <dbReference type="ARBA" id="ARBA00023128"/>
    </source>
</evidence>
<feature type="repeat" description="Solcar" evidence="14">
    <location>
        <begin position="379"/>
        <end position="485"/>
    </location>
</feature>
<dbReference type="AlphaFoldDB" id="A0A086TFZ3"/>
<comment type="similarity">
    <text evidence="3">Belongs to the mitochondrial carrier (TC 2.A.29) family.</text>
</comment>
<dbReference type="CDD" id="cd00051">
    <property type="entry name" value="EFh"/>
    <property type="match status" value="1"/>
</dbReference>
<dbReference type="PROSITE" id="PS50920">
    <property type="entry name" value="SOLCAR"/>
    <property type="match status" value="3"/>
</dbReference>
<evidence type="ECO:0000256" key="11">
    <source>
        <dbReference type="ARBA" id="ARBA00022989"/>
    </source>
</evidence>
<evidence type="ECO:0000256" key="9">
    <source>
        <dbReference type="ARBA" id="ARBA00022792"/>
    </source>
</evidence>
<evidence type="ECO:0000256" key="14">
    <source>
        <dbReference type="PROSITE-ProRule" id="PRU00282"/>
    </source>
</evidence>
<dbReference type="InterPro" id="IPR018108">
    <property type="entry name" value="MCP_transmembrane"/>
</dbReference>
<protein>
    <recommendedName>
        <fullName evidence="4">Mitochondrial thiamine pyrophosphate carrier 1</fullName>
    </recommendedName>
</protein>
<evidence type="ECO:0000256" key="5">
    <source>
        <dbReference type="ARBA" id="ARBA00022448"/>
    </source>
</evidence>